<evidence type="ECO:0000313" key="2">
    <source>
        <dbReference type="Proteomes" id="UP000054359"/>
    </source>
</evidence>
<protein>
    <submittedName>
        <fullName evidence="1">Uncharacterized protein</fullName>
    </submittedName>
</protein>
<dbReference type="OrthoDB" id="3973241at2759"/>
<dbReference type="EMBL" id="KL818559">
    <property type="protein sequence ID" value="KFM83352.1"/>
    <property type="molecule type" value="Genomic_DNA"/>
</dbReference>
<keyword evidence="2" id="KW-1185">Reference proteome</keyword>
<reference evidence="1 2" key="1">
    <citation type="submission" date="2013-11" db="EMBL/GenBank/DDBJ databases">
        <title>Genome sequencing of Stegodyphus mimosarum.</title>
        <authorList>
            <person name="Bechsgaard J."/>
        </authorList>
    </citation>
    <scope>NUCLEOTIDE SEQUENCE [LARGE SCALE GENOMIC DNA]</scope>
</reference>
<feature type="non-terminal residue" evidence="1">
    <location>
        <position position="78"/>
    </location>
</feature>
<dbReference type="Proteomes" id="UP000054359">
    <property type="component" value="Unassembled WGS sequence"/>
</dbReference>
<name>A0A087V163_STEMI</name>
<dbReference type="AlphaFoldDB" id="A0A087V163"/>
<evidence type="ECO:0000313" key="1">
    <source>
        <dbReference type="EMBL" id="KFM83352.1"/>
    </source>
</evidence>
<gene>
    <name evidence="1" type="ORF">X975_04441</name>
</gene>
<proteinExistence type="predicted"/>
<sequence>MDMKISEFEGILGNYRNLLEGMREGPSKIFVIKAAESLQKRKQLCEIEKDRLTQQCYRLENIKSLTQRFNAVTDAINT</sequence>
<organism evidence="1 2">
    <name type="scientific">Stegodyphus mimosarum</name>
    <name type="common">African social velvet spider</name>
    <dbReference type="NCBI Taxonomy" id="407821"/>
    <lineage>
        <taxon>Eukaryota</taxon>
        <taxon>Metazoa</taxon>
        <taxon>Ecdysozoa</taxon>
        <taxon>Arthropoda</taxon>
        <taxon>Chelicerata</taxon>
        <taxon>Arachnida</taxon>
        <taxon>Araneae</taxon>
        <taxon>Araneomorphae</taxon>
        <taxon>Entelegynae</taxon>
        <taxon>Eresoidea</taxon>
        <taxon>Eresidae</taxon>
        <taxon>Stegodyphus</taxon>
    </lineage>
</organism>
<accession>A0A087V163</accession>